<dbReference type="Proteomes" id="UP000785679">
    <property type="component" value="Unassembled WGS sequence"/>
</dbReference>
<proteinExistence type="predicted"/>
<organism evidence="1 2">
    <name type="scientific">Halteria grandinella</name>
    <dbReference type="NCBI Taxonomy" id="5974"/>
    <lineage>
        <taxon>Eukaryota</taxon>
        <taxon>Sar</taxon>
        <taxon>Alveolata</taxon>
        <taxon>Ciliophora</taxon>
        <taxon>Intramacronucleata</taxon>
        <taxon>Spirotrichea</taxon>
        <taxon>Stichotrichia</taxon>
        <taxon>Sporadotrichida</taxon>
        <taxon>Halteriidae</taxon>
        <taxon>Halteria</taxon>
    </lineage>
</organism>
<reference evidence="1" key="1">
    <citation type="submission" date="2019-06" db="EMBL/GenBank/DDBJ databases">
        <authorList>
            <person name="Zheng W."/>
        </authorList>
    </citation>
    <scope>NUCLEOTIDE SEQUENCE</scope>
    <source>
        <strain evidence="1">QDHG01</strain>
    </source>
</reference>
<evidence type="ECO:0000313" key="2">
    <source>
        <dbReference type="Proteomes" id="UP000785679"/>
    </source>
</evidence>
<dbReference type="EMBL" id="RRYP01024644">
    <property type="protein sequence ID" value="TNV72051.1"/>
    <property type="molecule type" value="Genomic_DNA"/>
</dbReference>
<protein>
    <submittedName>
        <fullName evidence="1">Uncharacterized protein</fullName>
    </submittedName>
</protein>
<keyword evidence="2" id="KW-1185">Reference proteome</keyword>
<comment type="caution">
    <text evidence="1">The sequence shown here is derived from an EMBL/GenBank/DDBJ whole genome shotgun (WGS) entry which is preliminary data.</text>
</comment>
<sequence length="102" mass="11338">MAARPLLANGCASLFINMSNCKPQLIVYERRDYSDRCYPRIYKGGGSGNHTSQIQGLKKQAANKEVHNKHLMAFMATNDTQSVFIPAKIITPNQNISNPLQS</sequence>
<evidence type="ECO:0000313" key="1">
    <source>
        <dbReference type="EMBL" id="TNV72051.1"/>
    </source>
</evidence>
<accession>A0A8J8SVQ1</accession>
<gene>
    <name evidence="1" type="ORF">FGO68_gene15458</name>
</gene>
<dbReference type="AlphaFoldDB" id="A0A8J8SVQ1"/>
<name>A0A8J8SVQ1_HALGN</name>